<dbReference type="AlphaFoldDB" id="A0A512B0Q9"/>
<name>A0A512B0Q9_9BACT</name>
<dbReference type="RefSeq" id="WP_246151094.1">
    <property type="nucleotide sequence ID" value="NZ_BJYS01000024.1"/>
</dbReference>
<gene>
    <name evidence="2" type="ORF">AAE02nite_32100</name>
</gene>
<sequence>MFHKNLYLLFFLLLLITGCQESEVTPTAPKDLIPYEHLLLGNPSQATPDEVNANNFLLQKPQYTLS</sequence>
<evidence type="ECO:0000256" key="1">
    <source>
        <dbReference type="SAM" id="SignalP"/>
    </source>
</evidence>
<feature type="signal peptide" evidence="1">
    <location>
        <begin position="1"/>
        <end position="21"/>
    </location>
</feature>
<evidence type="ECO:0000313" key="3">
    <source>
        <dbReference type="Proteomes" id="UP000321532"/>
    </source>
</evidence>
<comment type="caution">
    <text evidence="2">The sequence shown here is derived from an EMBL/GenBank/DDBJ whole genome shotgun (WGS) entry which is preliminary data.</text>
</comment>
<dbReference type="EMBL" id="BJYS01000024">
    <property type="protein sequence ID" value="GEO05546.1"/>
    <property type="molecule type" value="Genomic_DNA"/>
</dbReference>
<protein>
    <submittedName>
        <fullName evidence="2">Uncharacterized protein</fullName>
    </submittedName>
</protein>
<proteinExistence type="predicted"/>
<reference evidence="2 3" key="1">
    <citation type="submission" date="2019-07" db="EMBL/GenBank/DDBJ databases">
        <title>Whole genome shotgun sequence of Adhaeribacter aerolatus NBRC 106133.</title>
        <authorList>
            <person name="Hosoyama A."/>
            <person name="Uohara A."/>
            <person name="Ohji S."/>
            <person name="Ichikawa N."/>
        </authorList>
    </citation>
    <scope>NUCLEOTIDE SEQUENCE [LARGE SCALE GENOMIC DNA]</scope>
    <source>
        <strain evidence="2 3">NBRC 106133</strain>
    </source>
</reference>
<dbReference type="Proteomes" id="UP000321532">
    <property type="component" value="Unassembled WGS sequence"/>
</dbReference>
<accession>A0A512B0Q9</accession>
<feature type="chain" id="PRO_5022152284" evidence="1">
    <location>
        <begin position="22"/>
        <end position="66"/>
    </location>
</feature>
<keyword evidence="3" id="KW-1185">Reference proteome</keyword>
<evidence type="ECO:0000313" key="2">
    <source>
        <dbReference type="EMBL" id="GEO05546.1"/>
    </source>
</evidence>
<keyword evidence="1" id="KW-0732">Signal</keyword>
<organism evidence="2 3">
    <name type="scientific">Adhaeribacter aerolatus</name>
    <dbReference type="NCBI Taxonomy" id="670289"/>
    <lineage>
        <taxon>Bacteria</taxon>
        <taxon>Pseudomonadati</taxon>
        <taxon>Bacteroidota</taxon>
        <taxon>Cytophagia</taxon>
        <taxon>Cytophagales</taxon>
        <taxon>Hymenobacteraceae</taxon>
        <taxon>Adhaeribacter</taxon>
    </lineage>
</organism>
<dbReference type="PROSITE" id="PS51257">
    <property type="entry name" value="PROKAR_LIPOPROTEIN"/>
    <property type="match status" value="1"/>
</dbReference>